<dbReference type="AlphaFoldDB" id="A0A2G4EYL6"/>
<dbReference type="Pfam" id="PF12784">
    <property type="entry name" value="PDDEXK_2"/>
    <property type="match status" value="1"/>
</dbReference>
<sequence length="299" mass="34251">MRFINPKTDFAFKKIFGSNESKPILISFLNAMIYRGNSTITDLENIDPYLEVQYLKDSYLDVKARLAGGATVIIEMQVLNIESLAKRVVYNTAKAYSTQLFSGQGYSKLKPVIALTITDFEMFDNDQEVISNFVFKEKERLFDYVDPGMEMIFIELPKFNKKMDELETLTDKWIYFMKNAYTLEIVPSTMENVSEIQQAFAIANEANFNPKELADLENRERYILDQQGIFVQGIKEGVAQGREQAREKGRKKGREEGIALGIREKALEIARQLLNVLDNQTISQTTGLSVEDIQNLRSE</sequence>
<name>A0A2G4EYL6_9CYAN</name>
<dbReference type="RefSeq" id="WP_096830332.1">
    <property type="nucleotide sequence ID" value="NZ_NXIB02000090.1"/>
</dbReference>
<protein>
    <submittedName>
        <fullName evidence="1">Transposase</fullName>
    </submittedName>
</protein>
<dbReference type="NCBIfam" id="TIGR01784">
    <property type="entry name" value="T_den_put_tspse"/>
    <property type="match status" value="1"/>
</dbReference>
<dbReference type="Proteomes" id="UP000226442">
    <property type="component" value="Unassembled WGS sequence"/>
</dbReference>
<keyword evidence="2" id="KW-1185">Reference proteome</keyword>
<proteinExistence type="predicted"/>
<organism evidence="1 2">
    <name type="scientific">Tychonema bourrellyi FEM_GT703</name>
    <dbReference type="NCBI Taxonomy" id="2040638"/>
    <lineage>
        <taxon>Bacteria</taxon>
        <taxon>Bacillati</taxon>
        <taxon>Cyanobacteriota</taxon>
        <taxon>Cyanophyceae</taxon>
        <taxon>Oscillatoriophycideae</taxon>
        <taxon>Oscillatoriales</taxon>
        <taxon>Microcoleaceae</taxon>
        <taxon>Tychonema</taxon>
    </lineage>
</organism>
<dbReference type="OrthoDB" id="451742at2"/>
<evidence type="ECO:0000313" key="2">
    <source>
        <dbReference type="Proteomes" id="UP000226442"/>
    </source>
</evidence>
<dbReference type="PANTHER" id="PTHR41317:SF1">
    <property type="entry name" value="PD-(D_E)XK NUCLEASE FAMILY TRANSPOSASE"/>
    <property type="match status" value="1"/>
</dbReference>
<evidence type="ECO:0000313" key="1">
    <source>
        <dbReference type="EMBL" id="PHX54586.1"/>
    </source>
</evidence>
<dbReference type="EMBL" id="NXIB02000090">
    <property type="protein sequence ID" value="PHX54586.1"/>
    <property type="molecule type" value="Genomic_DNA"/>
</dbReference>
<gene>
    <name evidence="1" type="ORF">CP500_015350</name>
</gene>
<dbReference type="InterPro" id="IPR010106">
    <property type="entry name" value="RpnA"/>
</dbReference>
<accession>A0A2G4EYL6</accession>
<reference evidence="1" key="1">
    <citation type="submission" date="2017-10" db="EMBL/GenBank/DDBJ databases">
        <title>Draft genome sequence of the planktic cyanobacteria Tychonema bourrellyi isolated from alpine lentic freshwater.</title>
        <authorList>
            <person name="Tett A."/>
            <person name="Armanini F."/>
            <person name="Asnicar F."/>
            <person name="Boscaini A."/>
            <person name="Pasolli E."/>
            <person name="Zolfo M."/>
            <person name="Donati C."/>
            <person name="Salmaso N."/>
            <person name="Segata N."/>
        </authorList>
    </citation>
    <scope>NUCLEOTIDE SEQUENCE</scope>
    <source>
        <strain evidence="1">FEM_GT703</strain>
    </source>
</reference>
<dbReference type="PANTHER" id="PTHR41317">
    <property type="entry name" value="PD-(D_E)XK NUCLEASE FAMILY TRANSPOSASE"/>
    <property type="match status" value="1"/>
</dbReference>
<comment type="caution">
    <text evidence="1">The sequence shown here is derived from an EMBL/GenBank/DDBJ whole genome shotgun (WGS) entry which is preliminary data.</text>
</comment>